<dbReference type="Proteomes" id="UP000287224">
    <property type="component" value="Unassembled WGS sequence"/>
</dbReference>
<gene>
    <name evidence="1" type="ORF">KDAU_64380</name>
</gene>
<protein>
    <submittedName>
        <fullName evidence="1">Uncharacterized protein</fullName>
    </submittedName>
</protein>
<name>A0A401ZQH0_9CHLR</name>
<dbReference type="AlphaFoldDB" id="A0A401ZQH0"/>
<sequence>MSYTFGDLKETIVLFSLSRSLYFNYGQVYWKFRNDNLLKMAFVLYKDCMEYFVTMYEFLQCLLKAFYPDFSF</sequence>
<organism evidence="1 2">
    <name type="scientific">Dictyobacter aurantiacus</name>
    <dbReference type="NCBI Taxonomy" id="1936993"/>
    <lineage>
        <taxon>Bacteria</taxon>
        <taxon>Bacillati</taxon>
        <taxon>Chloroflexota</taxon>
        <taxon>Ktedonobacteria</taxon>
        <taxon>Ktedonobacterales</taxon>
        <taxon>Dictyobacteraceae</taxon>
        <taxon>Dictyobacter</taxon>
    </lineage>
</organism>
<keyword evidence="2" id="KW-1185">Reference proteome</keyword>
<evidence type="ECO:0000313" key="1">
    <source>
        <dbReference type="EMBL" id="GCE09109.1"/>
    </source>
</evidence>
<accession>A0A401ZQH0</accession>
<evidence type="ECO:0000313" key="2">
    <source>
        <dbReference type="Proteomes" id="UP000287224"/>
    </source>
</evidence>
<proteinExistence type="predicted"/>
<dbReference type="EMBL" id="BIFQ01000002">
    <property type="protein sequence ID" value="GCE09109.1"/>
    <property type="molecule type" value="Genomic_DNA"/>
</dbReference>
<reference evidence="2" key="1">
    <citation type="submission" date="2018-12" db="EMBL/GenBank/DDBJ databases">
        <title>Tengunoibacter tsumagoiensis gen. nov., sp. nov., Dictyobacter kobayashii sp. nov., D. alpinus sp. nov., and D. joshuensis sp. nov. and description of Dictyobacteraceae fam. nov. within the order Ktedonobacterales isolated from Tengu-no-mugimeshi.</title>
        <authorList>
            <person name="Wang C.M."/>
            <person name="Zheng Y."/>
            <person name="Sakai Y."/>
            <person name="Toyoda A."/>
            <person name="Minakuchi Y."/>
            <person name="Abe K."/>
            <person name="Yokota A."/>
            <person name="Yabe S."/>
        </authorList>
    </citation>
    <scope>NUCLEOTIDE SEQUENCE [LARGE SCALE GENOMIC DNA]</scope>
    <source>
        <strain evidence="2">S-27</strain>
    </source>
</reference>
<comment type="caution">
    <text evidence="1">The sequence shown here is derived from an EMBL/GenBank/DDBJ whole genome shotgun (WGS) entry which is preliminary data.</text>
</comment>